<dbReference type="Pfam" id="PF05681">
    <property type="entry name" value="Fumerase"/>
    <property type="match status" value="1"/>
</dbReference>
<evidence type="ECO:0000256" key="4">
    <source>
        <dbReference type="ARBA" id="ARBA00023004"/>
    </source>
</evidence>
<keyword evidence="4" id="KW-0408">Iron</keyword>
<dbReference type="InterPro" id="IPR004646">
    <property type="entry name" value="Fe-S_hydro-lyase_TtdA-typ_cat"/>
</dbReference>
<gene>
    <name evidence="8" type="ORF">J0B03_07050</name>
</gene>
<evidence type="ECO:0000256" key="2">
    <source>
        <dbReference type="ARBA" id="ARBA00022485"/>
    </source>
</evidence>
<feature type="domain" description="Fe-S hydro-lyase tartrate dehydratase alpha-type catalytic" evidence="7">
    <location>
        <begin position="10"/>
        <end position="277"/>
    </location>
</feature>
<dbReference type="PANTHER" id="PTHR30389:SF17">
    <property type="entry name" value="L(+)-TARTRATE DEHYDRATASE SUBUNIT ALPHA-RELATED"/>
    <property type="match status" value="1"/>
</dbReference>
<keyword evidence="2" id="KW-0004">4Fe-4S</keyword>
<dbReference type="EC" id="4.2.1.2" evidence="8"/>
<keyword evidence="9" id="KW-1185">Reference proteome</keyword>
<protein>
    <submittedName>
        <fullName evidence="8">Fumarate hydratase</fullName>
        <ecNumber evidence="8">4.2.1.2</ecNumber>
    </submittedName>
</protein>
<dbReference type="AlphaFoldDB" id="A0A974XFZ7"/>
<evidence type="ECO:0000313" key="8">
    <source>
        <dbReference type="EMBL" id="QSX07593.1"/>
    </source>
</evidence>
<dbReference type="PANTHER" id="PTHR30389">
    <property type="entry name" value="FUMARATE HYDRATASE-RELATED"/>
    <property type="match status" value="1"/>
</dbReference>
<dbReference type="NCBIfam" id="TIGR00722">
    <property type="entry name" value="ttdA_fumA_fumB"/>
    <property type="match status" value="1"/>
</dbReference>
<accession>A0A974XFZ7</accession>
<comment type="similarity">
    <text evidence="1">Belongs to the class-I fumarase family.</text>
</comment>
<evidence type="ECO:0000313" key="9">
    <source>
        <dbReference type="Proteomes" id="UP000663499"/>
    </source>
</evidence>
<dbReference type="GO" id="GO:0051539">
    <property type="term" value="F:4 iron, 4 sulfur cluster binding"/>
    <property type="evidence" value="ECO:0007669"/>
    <property type="project" value="UniProtKB-KW"/>
</dbReference>
<dbReference type="GO" id="GO:0046872">
    <property type="term" value="F:metal ion binding"/>
    <property type="evidence" value="ECO:0007669"/>
    <property type="project" value="UniProtKB-KW"/>
</dbReference>
<evidence type="ECO:0000256" key="1">
    <source>
        <dbReference type="ARBA" id="ARBA00008876"/>
    </source>
</evidence>
<sequence length="286" mass="30872">MKIHVDEIKEQVRKGFLRINCRLGPDVEQALEKAQTTEVSPIGIGVMGDILENMKLAAGSQSPICQDTGMAVVFLRIGQDVRLTGGGLNEAIHQGVREAYQEGYFRNSIVEDPLRRKNTGDNTPAVIHTELTEGNDVEMILTAKGFGSENMSGLRMLKPSAGRQGVIDFVVDVVRQAGPNACPPFFVGVGIGGTMEMSAILAKKALVRNAGEPNADPYYHQMEEELLERLNGLGIGPMGLGGANTVLSVQVETYPTHIAGLPVAVNMCCHVNRHEKIVIKGEEDRG</sequence>
<dbReference type="NCBIfam" id="NF004885">
    <property type="entry name" value="PRK06246.1"/>
    <property type="match status" value="1"/>
</dbReference>
<name>A0A974XFZ7_9FIRM</name>
<keyword evidence="5" id="KW-0411">Iron-sulfur</keyword>
<dbReference type="RefSeq" id="WP_207298935.1">
    <property type="nucleotide sequence ID" value="NZ_CP071444.1"/>
</dbReference>
<evidence type="ECO:0000256" key="5">
    <source>
        <dbReference type="ARBA" id="ARBA00023014"/>
    </source>
</evidence>
<keyword evidence="6 8" id="KW-0456">Lyase</keyword>
<dbReference type="InterPro" id="IPR051208">
    <property type="entry name" value="Class-I_Fumarase/Tartrate_DH"/>
</dbReference>
<evidence type="ECO:0000256" key="6">
    <source>
        <dbReference type="ARBA" id="ARBA00023239"/>
    </source>
</evidence>
<proteinExistence type="inferred from homology"/>
<keyword evidence="3" id="KW-0479">Metal-binding</keyword>
<evidence type="ECO:0000256" key="3">
    <source>
        <dbReference type="ARBA" id="ARBA00022723"/>
    </source>
</evidence>
<reference evidence="8" key="1">
    <citation type="submission" date="2021-03" db="EMBL/GenBank/DDBJ databases">
        <title>Alkalibacter marinus sp. nov., isolated from tidal flat sediment.</title>
        <authorList>
            <person name="Namirimu T."/>
            <person name="Yang J.-A."/>
            <person name="Yang S.-H."/>
            <person name="Kim Y.-J."/>
            <person name="Kwon K.K."/>
        </authorList>
    </citation>
    <scope>NUCLEOTIDE SEQUENCE</scope>
    <source>
        <strain evidence="8">ES005</strain>
    </source>
</reference>
<dbReference type="EMBL" id="CP071444">
    <property type="protein sequence ID" value="QSX07593.1"/>
    <property type="molecule type" value="Genomic_DNA"/>
</dbReference>
<evidence type="ECO:0000259" key="7">
    <source>
        <dbReference type="Pfam" id="PF05681"/>
    </source>
</evidence>
<dbReference type="GO" id="GO:0004333">
    <property type="term" value="F:fumarate hydratase activity"/>
    <property type="evidence" value="ECO:0007669"/>
    <property type="project" value="UniProtKB-EC"/>
</dbReference>
<dbReference type="Proteomes" id="UP000663499">
    <property type="component" value="Chromosome"/>
</dbReference>
<organism evidence="8 9">
    <name type="scientific">Alkalibacter rhizosphaerae</name>
    <dbReference type="NCBI Taxonomy" id="2815577"/>
    <lineage>
        <taxon>Bacteria</taxon>
        <taxon>Bacillati</taxon>
        <taxon>Bacillota</taxon>
        <taxon>Clostridia</taxon>
        <taxon>Eubacteriales</taxon>
        <taxon>Eubacteriaceae</taxon>
        <taxon>Alkalibacter</taxon>
    </lineage>
</organism>
<dbReference type="KEGG" id="alka:J0B03_07050"/>